<dbReference type="PANTHER" id="PTHR45754:SF3">
    <property type="entry name" value="METHYLENETETRAHYDROFOLATE REDUCTASE (NADPH)"/>
    <property type="match status" value="1"/>
</dbReference>
<reference evidence="9" key="2">
    <citation type="submission" date="2021-04" db="EMBL/GenBank/DDBJ databases">
        <authorList>
            <person name="Gilroy R."/>
        </authorList>
    </citation>
    <scope>NUCLEOTIDE SEQUENCE</scope>
    <source>
        <strain evidence="9">ChiW7-2402</strain>
    </source>
</reference>
<evidence type="ECO:0000256" key="2">
    <source>
        <dbReference type="ARBA" id="ARBA00004777"/>
    </source>
</evidence>
<dbReference type="GO" id="GO:0009086">
    <property type="term" value="P:methionine biosynthetic process"/>
    <property type="evidence" value="ECO:0007669"/>
    <property type="project" value="TreeGrafter"/>
</dbReference>
<dbReference type="InterPro" id="IPR003171">
    <property type="entry name" value="Mehydrof_redctse-like"/>
</dbReference>
<dbReference type="PANTHER" id="PTHR45754">
    <property type="entry name" value="METHYLENETETRAHYDROFOLATE REDUCTASE"/>
    <property type="match status" value="1"/>
</dbReference>
<dbReference type="GO" id="GO:0005829">
    <property type="term" value="C:cytosol"/>
    <property type="evidence" value="ECO:0007669"/>
    <property type="project" value="TreeGrafter"/>
</dbReference>
<comment type="caution">
    <text evidence="9">The sequence shown here is derived from an EMBL/GenBank/DDBJ whole genome shotgun (WGS) entry which is preliminary data.</text>
</comment>
<proteinExistence type="inferred from homology"/>
<evidence type="ECO:0000256" key="7">
    <source>
        <dbReference type="ARBA" id="ARBA00048628"/>
    </source>
</evidence>
<evidence type="ECO:0000256" key="1">
    <source>
        <dbReference type="ARBA" id="ARBA00001974"/>
    </source>
</evidence>
<keyword evidence="6 8" id="KW-0560">Oxidoreductase</keyword>
<organism evidence="9 10">
    <name type="scientific">Candidatus Gallimonas intestinavium</name>
    <dbReference type="NCBI Taxonomy" id="2838603"/>
    <lineage>
        <taxon>Bacteria</taxon>
        <taxon>Bacillati</taxon>
        <taxon>Bacillota</taxon>
        <taxon>Clostridia</taxon>
        <taxon>Candidatus Gallimonas</taxon>
    </lineage>
</organism>
<evidence type="ECO:0000256" key="8">
    <source>
        <dbReference type="RuleBase" id="RU003862"/>
    </source>
</evidence>
<dbReference type="Pfam" id="PF02219">
    <property type="entry name" value="MTHFR"/>
    <property type="match status" value="1"/>
</dbReference>
<evidence type="ECO:0000256" key="6">
    <source>
        <dbReference type="ARBA" id="ARBA00023002"/>
    </source>
</evidence>
<comment type="catalytic activity">
    <reaction evidence="7">
        <text>(6S)-5-methyl-5,6,7,8-tetrahydrofolate + NAD(+) = (6R)-5,10-methylene-5,6,7,8-tetrahydrofolate + NADH + H(+)</text>
        <dbReference type="Rhea" id="RHEA:19821"/>
        <dbReference type="ChEBI" id="CHEBI:15378"/>
        <dbReference type="ChEBI" id="CHEBI:15636"/>
        <dbReference type="ChEBI" id="CHEBI:18608"/>
        <dbReference type="ChEBI" id="CHEBI:57540"/>
        <dbReference type="ChEBI" id="CHEBI:57945"/>
        <dbReference type="EC" id="1.5.1.54"/>
    </reaction>
    <physiologicalReaction direction="right-to-left" evidence="7">
        <dbReference type="Rhea" id="RHEA:19823"/>
    </physiologicalReaction>
</comment>
<dbReference type="AlphaFoldDB" id="A0A9D2G428"/>
<evidence type="ECO:0000256" key="4">
    <source>
        <dbReference type="ARBA" id="ARBA00022630"/>
    </source>
</evidence>
<gene>
    <name evidence="9" type="ORF">H9964_04005</name>
</gene>
<comment type="pathway">
    <text evidence="2 8">One-carbon metabolism; tetrahydrofolate interconversion.</text>
</comment>
<comment type="cofactor">
    <cofactor evidence="1 8">
        <name>FAD</name>
        <dbReference type="ChEBI" id="CHEBI:57692"/>
    </cofactor>
</comment>
<sequence length="289" mass="32442">MKIFEVLQKKRTLSFEVFPPKRADVGTKGVFATIDALKELSPDYISVTYGASGSNSRNAAEIAGYIKKSGIEPLAHLTGGPSSPQDIDRTAEEFLSLGVENVLALRGDKPVDYEAEYCKYFPHATDLMEYLKKYPFSLAGACYPEGHPECDTLYKDLEAMKRKEECGAKFFVTQLFYDNSYYYRLVNEARRIGIASPIIPGIMPLLKVQNIKRVKEMCGSAVPLEFRNMIEVYSDRPAVMEEIGLNYAVYQIIDLIAKGAPGIHLYIMNNAGAAHAIYSRLEKVFRELF</sequence>
<dbReference type="EMBL" id="DXBB01000059">
    <property type="protein sequence ID" value="HIZ72724.1"/>
    <property type="molecule type" value="Genomic_DNA"/>
</dbReference>
<evidence type="ECO:0000256" key="3">
    <source>
        <dbReference type="ARBA" id="ARBA00006743"/>
    </source>
</evidence>
<dbReference type="GO" id="GO:0035999">
    <property type="term" value="P:tetrahydrofolate interconversion"/>
    <property type="evidence" value="ECO:0007669"/>
    <property type="project" value="TreeGrafter"/>
</dbReference>
<reference evidence="9" key="1">
    <citation type="journal article" date="2021" name="PeerJ">
        <title>Extensive microbial diversity within the chicken gut microbiome revealed by metagenomics and culture.</title>
        <authorList>
            <person name="Gilroy R."/>
            <person name="Ravi A."/>
            <person name="Getino M."/>
            <person name="Pursley I."/>
            <person name="Horton D.L."/>
            <person name="Alikhan N.F."/>
            <person name="Baker D."/>
            <person name="Gharbi K."/>
            <person name="Hall N."/>
            <person name="Watson M."/>
            <person name="Adriaenssens E.M."/>
            <person name="Foster-Nyarko E."/>
            <person name="Jarju S."/>
            <person name="Secka A."/>
            <person name="Antonio M."/>
            <person name="Oren A."/>
            <person name="Chaudhuri R.R."/>
            <person name="La Ragione R."/>
            <person name="Hildebrand F."/>
            <person name="Pallen M.J."/>
        </authorList>
    </citation>
    <scope>NUCLEOTIDE SEQUENCE</scope>
    <source>
        <strain evidence="9">ChiW7-2402</strain>
    </source>
</reference>
<dbReference type="Proteomes" id="UP000824102">
    <property type="component" value="Unassembled WGS sequence"/>
</dbReference>
<comment type="similarity">
    <text evidence="3 8">Belongs to the methylenetetrahydrofolate reductase family.</text>
</comment>
<dbReference type="SUPFAM" id="SSF51730">
    <property type="entry name" value="FAD-linked oxidoreductase"/>
    <property type="match status" value="1"/>
</dbReference>
<evidence type="ECO:0000256" key="5">
    <source>
        <dbReference type="ARBA" id="ARBA00022827"/>
    </source>
</evidence>
<dbReference type="Gene3D" id="3.20.20.220">
    <property type="match status" value="1"/>
</dbReference>
<name>A0A9D2G428_9FIRM</name>
<evidence type="ECO:0000313" key="10">
    <source>
        <dbReference type="Proteomes" id="UP000824102"/>
    </source>
</evidence>
<dbReference type="GO" id="GO:0106312">
    <property type="term" value="F:methylenetetrahydrofolate reductase (NADH) activity"/>
    <property type="evidence" value="ECO:0007669"/>
    <property type="project" value="UniProtKB-EC"/>
</dbReference>
<dbReference type="GO" id="GO:0071949">
    <property type="term" value="F:FAD binding"/>
    <property type="evidence" value="ECO:0007669"/>
    <property type="project" value="TreeGrafter"/>
</dbReference>
<protein>
    <recommendedName>
        <fullName evidence="8">Methylenetetrahydrofolate reductase</fullName>
    </recommendedName>
</protein>
<dbReference type="CDD" id="cd00537">
    <property type="entry name" value="MTHFR"/>
    <property type="match status" value="1"/>
</dbReference>
<dbReference type="InterPro" id="IPR029041">
    <property type="entry name" value="FAD-linked_oxidoreductase-like"/>
</dbReference>
<keyword evidence="4 8" id="KW-0285">Flavoprotein</keyword>
<keyword evidence="5 8" id="KW-0274">FAD</keyword>
<evidence type="ECO:0000313" key="9">
    <source>
        <dbReference type="EMBL" id="HIZ72724.1"/>
    </source>
</evidence>
<accession>A0A9D2G428</accession>